<dbReference type="Pfam" id="PF17657">
    <property type="entry name" value="DNA_pol3_finger"/>
    <property type="match status" value="1"/>
</dbReference>
<sequence length="1033" mass="117907">MTVVYPQIRTSADLLKSTIRIEELIPFLQNQKVEACAMVNSKLYGLLPFWYAMKNAGIHPVIGLITKVQITNELTMPVIIYAKTNDGYKNLLKISSSISIREDESLPVRWLAAYAKGCMAILPVFEENAIWLQDENLQFIQQIRNIFHEDLLFGISRSGGFISPYENKATVVAEHLQIKCMAIHECLYMQPEDHFPYEVARAIETGIKLSDAVQRGNDTQYVPTTLQWETWFQDRAIWLEESKSVLFRCQVELTNHGHFMPKYPLQPEQNAENVLTHLAYNGLKERLQTDHPGDDYLKRLKYELNIINSMGYADYFLIVADFMNFARHAKILTGPGRGSSASSLVAYCLQITQVDPLKYGLLFERFLNPERITLPDIDIDFVDTKRQEVIQYVANKYGKQYVAQIITFGTLSAKAVARDVARMFNFEGETLAMISRLIPNKPGVTLQEAYRSSEAFRSWVDTEPLRRKWFFTAQKLEGLPRNASTHAAGVVLSPVPLVEVVPIEEGHDGIYLTQWPMQEVENVGLLKMDFLGLRNLTILENIKQSVSYTTKKEIDFNQIPLNDEKTFQLLREGDTTGIFQLESDGMKNALKEIAPTHFLDIVAVNALYRPGPMEFISVYAKRKANVEPVVMPHPVLEPILKETYGVIVYQEQIMQIAHRMAGFSIGQADLLRRAVSKKKREVLEEQQFAFVKGAISKGFPEHVAKEVYALIVRFADYGFPKSHAVAYSLISYQMAYLKAHYPANFYASLMINFTGNQEKLFQLILEARNKGIEVLRPSISKSHRLFTVENGNIRFSLSAIKGLPKPFLQKLMEIRKSRQQPFEDIFDLAVSLSALYFNGKVIEPLIKSGALDDFNKERSTLLATIEAAEKHAKIVRPTEESDLFSSEGFIFGKPKYIEAPPMPEKEKLQFEKEVLGFYLSEHPVALERNKWDGIHPSTQSLVKARPNSFVKIVAMVEDIRQIRTKKGELMAFVQVQDEYGSISITLFPKQYNEVIGWMKKDQIVYIDGLLEFRNGIPQIKVKILKNIHSNEKS</sequence>
<evidence type="ECO:0000256" key="5">
    <source>
        <dbReference type="ARBA" id="ARBA00022695"/>
    </source>
</evidence>
<evidence type="ECO:0000256" key="7">
    <source>
        <dbReference type="ARBA" id="ARBA00022932"/>
    </source>
</evidence>
<feature type="domain" description="OB" evidence="10">
    <location>
        <begin position="950"/>
        <end position="1022"/>
    </location>
</feature>
<name>A0A3S0RXP4_9BACI</name>
<dbReference type="Pfam" id="PF14579">
    <property type="entry name" value="HHH_6"/>
    <property type="match status" value="1"/>
</dbReference>
<evidence type="ECO:0000256" key="8">
    <source>
        <dbReference type="ARBA" id="ARBA00025611"/>
    </source>
</evidence>
<evidence type="ECO:0000259" key="13">
    <source>
        <dbReference type="Pfam" id="PF14579"/>
    </source>
</evidence>
<evidence type="ECO:0000259" key="11">
    <source>
        <dbReference type="Pfam" id="PF02811"/>
    </source>
</evidence>
<evidence type="ECO:0000259" key="14">
    <source>
        <dbReference type="Pfam" id="PF17657"/>
    </source>
</evidence>
<comment type="caution">
    <text evidence="15">The sequence shown here is derived from an EMBL/GenBank/DDBJ whole genome shotgun (WGS) entry which is preliminary data.</text>
</comment>
<proteinExistence type="inferred from homology"/>
<dbReference type="Gene3D" id="3.20.20.140">
    <property type="entry name" value="Metal-dependent hydrolases"/>
    <property type="match status" value="1"/>
</dbReference>
<dbReference type="InterPro" id="IPR029460">
    <property type="entry name" value="DNAPol_HHH"/>
</dbReference>
<dbReference type="Gene3D" id="1.10.10.1600">
    <property type="entry name" value="Bacterial DNA polymerase III alpha subunit, thumb domain"/>
    <property type="match status" value="1"/>
</dbReference>
<dbReference type="InterPro" id="IPR011708">
    <property type="entry name" value="DNA_pol3_alpha_NTPase_dom"/>
</dbReference>
<dbReference type="GO" id="GO:0003887">
    <property type="term" value="F:DNA-directed DNA polymerase activity"/>
    <property type="evidence" value="ECO:0007669"/>
    <property type="project" value="UniProtKB-KW"/>
</dbReference>
<dbReference type="GO" id="GO:0006260">
    <property type="term" value="P:DNA replication"/>
    <property type="evidence" value="ECO:0007669"/>
    <property type="project" value="UniProtKB-KW"/>
</dbReference>
<keyword evidence="16" id="KW-1185">Reference proteome</keyword>
<accession>A0A3S0RXP4</accession>
<dbReference type="InterPro" id="IPR040982">
    <property type="entry name" value="DNA_pol3_finger"/>
</dbReference>
<comment type="similarity">
    <text evidence="2">Belongs to the DNA polymerase type-C family. DnaE subfamily.</text>
</comment>
<evidence type="ECO:0000259" key="10">
    <source>
        <dbReference type="Pfam" id="PF01336"/>
    </source>
</evidence>
<comment type="catalytic activity">
    <reaction evidence="9">
        <text>DNA(n) + a 2'-deoxyribonucleoside 5'-triphosphate = DNA(n+1) + diphosphate</text>
        <dbReference type="Rhea" id="RHEA:22508"/>
        <dbReference type="Rhea" id="RHEA-COMP:17339"/>
        <dbReference type="Rhea" id="RHEA-COMP:17340"/>
        <dbReference type="ChEBI" id="CHEBI:33019"/>
        <dbReference type="ChEBI" id="CHEBI:61560"/>
        <dbReference type="ChEBI" id="CHEBI:173112"/>
        <dbReference type="EC" id="2.7.7.7"/>
    </reaction>
</comment>
<evidence type="ECO:0000256" key="1">
    <source>
        <dbReference type="ARBA" id="ARBA00004496"/>
    </source>
</evidence>
<evidence type="ECO:0000256" key="6">
    <source>
        <dbReference type="ARBA" id="ARBA00022705"/>
    </source>
</evidence>
<dbReference type="GO" id="GO:0005737">
    <property type="term" value="C:cytoplasm"/>
    <property type="evidence" value="ECO:0007669"/>
    <property type="project" value="UniProtKB-SubCell"/>
</dbReference>
<dbReference type="NCBIfam" id="NF004226">
    <property type="entry name" value="PRK05673.1"/>
    <property type="match status" value="1"/>
</dbReference>
<dbReference type="RefSeq" id="WP_126657339.1">
    <property type="nucleotide sequence ID" value="NZ_RYYR01000002.1"/>
</dbReference>
<dbReference type="EMBL" id="RYYR01000002">
    <property type="protein sequence ID" value="RUL56425.1"/>
    <property type="molecule type" value="Genomic_DNA"/>
</dbReference>
<keyword evidence="4 15" id="KW-0808">Transferase</keyword>
<dbReference type="CDD" id="cd04485">
    <property type="entry name" value="DnaE_OBF"/>
    <property type="match status" value="1"/>
</dbReference>
<protein>
    <recommendedName>
        <fullName evidence="3">DNA-directed DNA polymerase</fullName>
        <ecNumber evidence="3">2.7.7.7</ecNumber>
    </recommendedName>
</protein>
<dbReference type="InterPro" id="IPR004013">
    <property type="entry name" value="PHP_dom"/>
</dbReference>
<keyword evidence="6" id="KW-0235">DNA replication</keyword>
<dbReference type="Gene3D" id="1.10.150.870">
    <property type="match status" value="1"/>
</dbReference>
<comment type="function">
    <text evidence="8">DNA polymerase III is a complex, multichain enzyme responsible for most of the replicative synthesis in bacteria. This DNA polymerase also exhibits 3' to 5' exonuclease activity. The alpha chain is the DNA polymerase.</text>
</comment>
<dbReference type="SUPFAM" id="SSF50249">
    <property type="entry name" value="Nucleic acid-binding proteins"/>
    <property type="match status" value="1"/>
</dbReference>
<dbReference type="PANTHER" id="PTHR32294">
    <property type="entry name" value="DNA POLYMERASE III SUBUNIT ALPHA"/>
    <property type="match status" value="1"/>
</dbReference>
<feature type="domain" description="DNA polymerase helix-hairpin-helix motif" evidence="13">
    <location>
        <begin position="771"/>
        <end position="861"/>
    </location>
</feature>
<dbReference type="Pfam" id="PF02811">
    <property type="entry name" value="PHP"/>
    <property type="match status" value="1"/>
</dbReference>
<dbReference type="EC" id="2.7.7.7" evidence="3"/>
<dbReference type="PANTHER" id="PTHR32294:SF0">
    <property type="entry name" value="DNA POLYMERASE III SUBUNIT ALPHA"/>
    <property type="match status" value="1"/>
</dbReference>
<keyword evidence="7" id="KW-0239">DNA-directed DNA polymerase</keyword>
<dbReference type="Pfam" id="PF07733">
    <property type="entry name" value="DNA_pol3_alpha"/>
    <property type="match status" value="1"/>
</dbReference>
<dbReference type="InterPro" id="IPR004365">
    <property type="entry name" value="NA-bd_OB_tRNA"/>
</dbReference>
<feature type="domain" description="DNA polymerase III alpha subunit finger" evidence="14">
    <location>
        <begin position="535"/>
        <end position="697"/>
    </location>
</feature>
<evidence type="ECO:0000259" key="12">
    <source>
        <dbReference type="Pfam" id="PF07733"/>
    </source>
</evidence>
<dbReference type="AlphaFoldDB" id="A0A3S0RXP4"/>
<dbReference type="InterPro" id="IPR012340">
    <property type="entry name" value="NA-bd_OB-fold"/>
</dbReference>
<dbReference type="Proteomes" id="UP000287910">
    <property type="component" value="Unassembled WGS sequence"/>
</dbReference>
<dbReference type="NCBIfam" id="TIGR00594">
    <property type="entry name" value="polc"/>
    <property type="match status" value="1"/>
</dbReference>
<evidence type="ECO:0000313" key="16">
    <source>
        <dbReference type="Proteomes" id="UP000287910"/>
    </source>
</evidence>
<evidence type="ECO:0000256" key="3">
    <source>
        <dbReference type="ARBA" id="ARBA00012417"/>
    </source>
</evidence>
<feature type="domain" description="PHP" evidence="11">
    <location>
        <begin position="9"/>
        <end position="122"/>
    </location>
</feature>
<organism evidence="15 16">
    <name type="scientific">Lysinibacillus antri</name>
    <dbReference type="NCBI Taxonomy" id="2498145"/>
    <lineage>
        <taxon>Bacteria</taxon>
        <taxon>Bacillati</taxon>
        <taxon>Bacillota</taxon>
        <taxon>Bacilli</taxon>
        <taxon>Bacillales</taxon>
        <taxon>Bacillaceae</taxon>
        <taxon>Lysinibacillus</taxon>
    </lineage>
</organism>
<gene>
    <name evidence="15" type="ORF">EK386_01965</name>
</gene>
<feature type="domain" description="Bacterial DNA polymerase III alpha subunit NTPase" evidence="12">
    <location>
        <begin position="274"/>
        <end position="532"/>
    </location>
</feature>
<dbReference type="GO" id="GO:0008408">
    <property type="term" value="F:3'-5' exonuclease activity"/>
    <property type="evidence" value="ECO:0007669"/>
    <property type="project" value="InterPro"/>
</dbReference>
<evidence type="ECO:0000313" key="15">
    <source>
        <dbReference type="EMBL" id="RUL56425.1"/>
    </source>
</evidence>
<dbReference type="Pfam" id="PF01336">
    <property type="entry name" value="tRNA_anti-codon"/>
    <property type="match status" value="1"/>
</dbReference>
<evidence type="ECO:0000256" key="9">
    <source>
        <dbReference type="ARBA" id="ARBA00049244"/>
    </source>
</evidence>
<keyword evidence="5 15" id="KW-0548">Nucleotidyltransferase</keyword>
<dbReference type="GO" id="GO:0003676">
    <property type="term" value="F:nucleic acid binding"/>
    <property type="evidence" value="ECO:0007669"/>
    <property type="project" value="InterPro"/>
</dbReference>
<dbReference type="InterPro" id="IPR041931">
    <property type="entry name" value="DNA_pol3_alpha_thumb_dom"/>
</dbReference>
<reference evidence="15 16" key="1">
    <citation type="submission" date="2018-12" db="EMBL/GenBank/DDBJ databases">
        <title>Lysinibacillus antri sp. nov., isolated from a cave soil.</title>
        <authorList>
            <person name="Narsing Rao M.P."/>
            <person name="Zhang H."/>
            <person name="Dong Z.-Y."/>
            <person name="Niu X.-K."/>
            <person name="Zhang K."/>
            <person name="Fang B.-Z."/>
            <person name="Kang Y.-Q."/>
            <person name="Xiao M."/>
            <person name="Li W.-J."/>
        </authorList>
    </citation>
    <scope>NUCLEOTIDE SEQUENCE [LARGE SCALE GENOMIC DNA]</scope>
    <source>
        <strain evidence="15 16">SYSU K30002</strain>
    </source>
</reference>
<evidence type="ECO:0000256" key="4">
    <source>
        <dbReference type="ARBA" id="ARBA00022679"/>
    </source>
</evidence>
<comment type="subcellular location">
    <subcellularLocation>
        <location evidence="1">Cytoplasm</location>
    </subcellularLocation>
</comment>
<dbReference type="InterPro" id="IPR004805">
    <property type="entry name" value="DnaE2/DnaE/PolC"/>
</dbReference>
<evidence type="ECO:0000256" key="2">
    <source>
        <dbReference type="ARBA" id="ARBA00009496"/>
    </source>
</evidence>